<keyword evidence="3" id="KW-0175">Coiled coil</keyword>
<evidence type="ECO:0000256" key="5">
    <source>
        <dbReference type="RuleBase" id="RU362066"/>
    </source>
</evidence>
<evidence type="ECO:0000313" key="8">
    <source>
        <dbReference type="EMBL" id="MCQ8126924.1"/>
    </source>
</evidence>
<accession>A0ABT1TZD6</accession>
<keyword evidence="8" id="KW-0966">Cell projection</keyword>
<protein>
    <recommendedName>
        <fullName evidence="5">Flagellar hook-associated protein 2</fullName>
        <shortName evidence="5">HAP2</shortName>
    </recommendedName>
    <alternativeName>
        <fullName evidence="5">Flagellar cap protein</fullName>
    </alternativeName>
</protein>
<evidence type="ECO:0000256" key="2">
    <source>
        <dbReference type="ARBA" id="ARBA00011255"/>
    </source>
</evidence>
<comment type="function">
    <text evidence="5">Required for morphogenesis and for the elongation of the flagellar filament by facilitating polymerization of the flagellin monomers at the tip of growing filament. Forms a capping structure, which prevents flagellin subunits (transported through the central channel of the flagellum) from leaking out without polymerization at the distal end.</text>
</comment>
<evidence type="ECO:0000313" key="9">
    <source>
        <dbReference type="Proteomes" id="UP001524586"/>
    </source>
</evidence>
<dbReference type="EMBL" id="JANIBK010000001">
    <property type="protein sequence ID" value="MCQ8126924.1"/>
    <property type="molecule type" value="Genomic_DNA"/>
</dbReference>
<dbReference type="Proteomes" id="UP001524586">
    <property type="component" value="Unassembled WGS sequence"/>
</dbReference>
<comment type="caution">
    <text evidence="8">The sequence shown here is derived from an EMBL/GenBank/DDBJ whole genome shotgun (WGS) entry which is preliminary data.</text>
</comment>
<dbReference type="InterPro" id="IPR003481">
    <property type="entry name" value="FliD_N"/>
</dbReference>
<keyword evidence="8" id="KW-0969">Cilium</keyword>
<comment type="subcellular location">
    <subcellularLocation>
        <location evidence="5">Secreted</location>
    </subcellularLocation>
    <subcellularLocation>
        <location evidence="5">Bacterial flagellum</location>
    </subcellularLocation>
</comment>
<keyword evidence="9" id="KW-1185">Reference proteome</keyword>
<evidence type="ECO:0000259" key="6">
    <source>
        <dbReference type="Pfam" id="PF02465"/>
    </source>
</evidence>
<feature type="domain" description="Flagellar hook-associated protein 2 N-terminal" evidence="6">
    <location>
        <begin position="10"/>
        <end position="107"/>
    </location>
</feature>
<dbReference type="PANTHER" id="PTHR30288:SF0">
    <property type="entry name" value="FLAGELLAR HOOK-ASSOCIATED PROTEIN 2"/>
    <property type="match status" value="1"/>
</dbReference>
<dbReference type="Pfam" id="PF02465">
    <property type="entry name" value="FliD_N"/>
    <property type="match status" value="1"/>
</dbReference>
<dbReference type="InterPro" id="IPR010809">
    <property type="entry name" value="FliD_C"/>
</dbReference>
<evidence type="ECO:0000259" key="7">
    <source>
        <dbReference type="Pfam" id="PF07195"/>
    </source>
</evidence>
<sequence>MIVSSTGIGSGIDIQSLATQLASAEAQPALNSISRKTSAANALLSGLGTLKSALSDFSNIVAKLKDGNLFKTFKTSSSDETVLKATAASGAVAGSYAVEVVQLAKAQKSIAVSEFSNSSALVGSGTLTFDTPSGSSFSVTADNTTTLEGLRDAINQASGNSFVTASIVNVDHVSTGPSDPDNGKTVSKLVFTAKDVGTNNGFTVTGSDDDGNDADLSGMSGFFSGNLQSLSDPLDAIIKVDQQTATRSSNIISDVLPGVTLDLQGSNAGETVDVQISLDEEAVKTTVQEFVDGYNKLRTTTKNLGKFGGSTDGSGTGNGALLGDSTLRLITGQIRQTATATVSSASGSYNSLAMIGISIDKDGVMSLDSATLTEALDADIRSVSDVFSSEDGISTRMDSRLDFFLQSGGSLDTRQNSLKKQISALSDRKLDVEERQANFQAILLKQFTAMDVTVGTLNTTSTFLSNWISNL</sequence>
<dbReference type="InterPro" id="IPR010810">
    <property type="entry name" value="Flagellin_hook_IN_motif"/>
</dbReference>
<keyword evidence="5" id="KW-0964">Secreted</keyword>
<evidence type="ECO:0000256" key="4">
    <source>
        <dbReference type="ARBA" id="ARBA00023143"/>
    </source>
</evidence>
<dbReference type="Pfam" id="PF07195">
    <property type="entry name" value="FliD_C"/>
    <property type="match status" value="1"/>
</dbReference>
<keyword evidence="8" id="KW-0282">Flagellum</keyword>
<name>A0ABT1TZD6_9GAMM</name>
<feature type="domain" description="Flagellar hook-associated protein 2 C-terminal" evidence="7">
    <location>
        <begin position="235"/>
        <end position="458"/>
    </location>
</feature>
<comment type="similarity">
    <text evidence="1 5">Belongs to the FliD family.</text>
</comment>
<keyword evidence="4 5" id="KW-0975">Bacterial flagellum</keyword>
<dbReference type="RefSeq" id="WP_256613241.1">
    <property type="nucleotide sequence ID" value="NZ_JANIBK010000001.1"/>
</dbReference>
<organism evidence="8 9">
    <name type="scientific">Methylomonas rivi</name>
    <dbReference type="NCBI Taxonomy" id="2952226"/>
    <lineage>
        <taxon>Bacteria</taxon>
        <taxon>Pseudomonadati</taxon>
        <taxon>Pseudomonadota</taxon>
        <taxon>Gammaproteobacteria</taxon>
        <taxon>Methylococcales</taxon>
        <taxon>Methylococcaceae</taxon>
        <taxon>Methylomonas</taxon>
    </lineage>
</organism>
<comment type="subunit">
    <text evidence="2 5">Homopentamer.</text>
</comment>
<reference evidence="8 9" key="1">
    <citation type="submission" date="2022-07" db="EMBL/GenBank/DDBJ databases">
        <title>Methylomonas rivi sp. nov., Methylomonas rosea sp. nov., Methylomonas aureus sp. nov. and Methylomonas subterranea sp. nov., four novel methanotrophs isolated from a freshwater creek and the deep terrestrial subsurface.</title>
        <authorList>
            <person name="Abin C."/>
            <person name="Sankaranarayanan K."/>
            <person name="Garner C."/>
            <person name="Sindelar R."/>
            <person name="Kotary K."/>
            <person name="Garner R."/>
            <person name="Barclay S."/>
            <person name="Lawson P."/>
            <person name="Krumholz L."/>
        </authorList>
    </citation>
    <scope>NUCLEOTIDE SEQUENCE [LARGE SCALE GENOMIC DNA]</scope>
    <source>
        <strain evidence="8 9">WSC-6</strain>
    </source>
</reference>
<proteinExistence type="inferred from homology"/>
<dbReference type="InterPro" id="IPR040026">
    <property type="entry name" value="FliD"/>
</dbReference>
<gene>
    <name evidence="8" type="primary">fliD</name>
    <name evidence="8" type="ORF">NP596_00525</name>
</gene>
<dbReference type="Pfam" id="PF07196">
    <property type="entry name" value="Flagellin_IN"/>
    <property type="match status" value="1"/>
</dbReference>
<evidence type="ECO:0000256" key="1">
    <source>
        <dbReference type="ARBA" id="ARBA00009764"/>
    </source>
</evidence>
<evidence type="ECO:0000256" key="3">
    <source>
        <dbReference type="ARBA" id="ARBA00023054"/>
    </source>
</evidence>
<dbReference type="PANTHER" id="PTHR30288">
    <property type="entry name" value="FLAGELLAR CAP/ASSEMBLY PROTEIN FLID"/>
    <property type="match status" value="1"/>
</dbReference>